<dbReference type="InterPro" id="IPR000086">
    <property type="entry name" value="NUDIX_hydrolase_dom"/>
</dbReference>
<dbReference type="EC" id="3.6.1.13" evidence="3"/>
<comment type="catalytic activity">
    <reaction evidence="12">
        <text>ADP-D-ribose + H2O = D-ribose 5-phosphate + AMP + 2 H(+)</text>
        <dbReference type="Rhea" id="RHEA:10412"/>
        <dbReference type="ChEBI" id="CHEBI:15377"/>
        <dbReference type="ChEBI" id="CHEBI:15378"/>
        <dbReference type="ChEBI" id="CHEBI:57967"/>
        <dbReference type="ChEBI" id="CHEBI:78346"/>
        <dbReference type="ChEBI" id="CHEBI:456215"/>
        <dbReference type="EC" id="3.6.1.13"/>
    </reaction>
</comment>
<dbReference type="Pfam" id="PF00293">
    <property type="entry name" value="NUDIX"/>
    <property type="match status" value="1"/>
</dbReference>
<comment type="caution">
    <text evidence="16">The sequence shown here is derived from an EMBL/GenBank/DDBJ whole genome shotgun (WGS) entry which is preliminary data.</text>
</comment>
<evidence type="ECO:0000256" key="13">
    <source>
        <dbReference type="PIRSR" id="PIRSR604385-2"/>
    </source>
</evidence>
<keyword evidence="6" id="KW-0378">Hydrolase</keyword>
<dbReference type="InterPro" id="IPR015797">
    <property type="entry name" value="NUDIX_hydrolase-like_dom_sf"/>
</dbReference>
<feature type="binding site" evidence="13">
    <location>
        <position position="315"/>
    </location>
    <ligand>
        <name>Mg(2+)</name>
        <dbReference type="ChEBI" id="CHEBI:18420"/>
        <label>1</label>
    </ligand>
</feature>
<evidence type="ECO:0000313" key="17">
    <source>
        <dbReference type="Proteomes" id="UP000284202"/>
    </source>
</evidence>
<dbReference type="Gene3D" id="3.90.79.10">
    <property type="entry name" value="Nucleoside Triphosphate Pyrophosphohydrolase"/>
    <property type="match status" value="1"/>
</dbReference>
<evidence type="ECO:0000256" key="2">
    <source>
        <dbReference type="ARBA" id="ARBA00007482"/>
    </source>
</evidence>
<comment type="function">
    <text evidence="8">Acts on ADP-mannose and ADP-glucose as well as ADP-ribose. Prevents glycogen biosynthesis. The reaction catalyzed by this enzyme is a limiting step of the gluconeogenic process.</text>
</comment>
<dbReference type="InterPro" id="IPR020084">
    <property type="entry name" value="NUDIX_hydrolase_CS"/>
</dbReference>
<dbReference type="InterPro" id="IPR004385">
    <property type="entry name" value="NDP_pyrophosphatase"/>
</dbReference>
<feature type="binding site" evidence="13">
    <location>
        <position position="246"/>
    </location>
    <ligand>
        <name>Mg(2+)</name>
        <dbReference type="ChEBI" id="CHEBI:18420"/>
        <label>1</label>
    </ligand>
</feature>
<evidence type="ECO:0000313" key="16">
    <source>
        <dbReference type="EMBL" id="RJE83107.1"/>
    </source>
</evidence>
<dbReference type="PROSITE" id="PS51462">
    <property type="entry name" value="NUDIX"/>
    <property type="match status" value="1"/>
</dbReference>
<dbReference type="GO" id="GO:0046872">
    <property type="term" value="F:metal ion binding"/>
    <property type="evidence" value="ECO:0007669"/>
    <property type="project" value="UniProtKB-KW"/>
</dbReference>
<evidence type="ECO:0000256" key="6">
    <source>
        <dbReference type="ARBA" id="ARBA00022801"/>
    </source>
</evidence>
<dbReference type="EMBL" id="QZCG01000012">
    <property type="protein sequence ID" value="RJE83107.1"/>
    <property type="molecule type" value="Genomic_DNA"/>
</dbReference>
<reference evidence="17" key="1">
    <citation type="submission" date="2018-09" db="EMBL/GenBank/DDBJ databases">
        <title>Acidovorax cavernicola nov. sp. isolated from Gruta de las Maravillas (Aracena, Spain).</title>
        <authorList>
            <person name="Jurado V."/>
            <person name="Gutierrez-Patricio S."/>
            <person name="Gonzalez-Pimentel J.L."/>
            <person name="Miller A.Z."/>
            <person name="Laiz L."/>
            <person name="Saiz-Jimenez C."/>
        </authorList>
    </citation>
    <scope>NUCLEOTIDE SEQUENCE [LARGE SCALE GENOMIC DNA]</scope>
    <source>
        <strain evidence="17">1011MAR3C25</strain>
    </source>
</reference>
<accession>A0A418SQJ1</accession>
<keyword evidence="5 13" id="KW-0479">Metal-binding</keyword>
<evidence type="ECO:0000256" key="5">
    <source>
        <dbReference type="ARBA" id="ARBA00022723"/>
    </source>
</evidence>
<dbReference type="RefSeq" id="WP_119750913.1">
    <property type="nucleotide sequence ID" value="NZ_QZCG01000012.1"/>
</dbReference>
<feature type="domain" description="Nudix hydrolase" evidence="15">
    <location>
        <begin position="204"/>
        <end position="344"/>
    </location>
</feature>
<evidence type="ECO:0000256" key="7">
    <source>
        <dbReference type="ARBA" id="ARBA00022842"/>
    </source>
</evidence>
<dbReference type="GO" id="GO:0006753">
    <property type="term" value="P:nucleoside phosphate metabolic process"/>
    <property type="evidence" value="ECO:0007669"/>
    <property type="project" value="TreeGrafter"/>
</dbReference>
<keyword evidence="7 13" id="KW-0460">Magnesium</keyword>
<evidence type="ECO:0000256" key="12">
    <source>
        <dbReference type="ARBA" id="ARBA00049546"/>
    </source>
</evidence>
<evidence type="ECO:0000256" key="10">
    <source>
        <dbReference type="ARBA" id="ARBA00030308"/>
    </source>
</evidence>
<dbReference type="PROSITE" id="PS00893">
    <property type="entry name" value="NUDIX_BOX"/>
    <property type="match status" value="1"/>
</dbReference>
<dbReference type="OrthoDB" id="5292471at2"/>
<evidence type="ECO:0000256" key="8">
    <source>
        <dbReference type="ARBA" id="ARBA00025164"/>
    </source>
</evidence>
<protein>
    <recommendedName>
        <fullName evidence="4">ADP-ribose pyrophosphatase</fullName>
        <ecNumber evidence="3">3.6.1.13</ecNumber>
    </recommendedName>
    <alternativeName>
        <fullName evidence="9">ADP-ribose diphosphatase</fullName>
    </alternativeName>
    <alternativeName>
        <fullName evidence="11">ADP-ribose phosphohydrolase</fullName>
    </alternativeName>
    <alternativeName>
        <fullName evidence="10">Adenosine diphosphoribose pyrophosphatase</fullName>
    </alternativeName>
</protein>
<dbReference type="PANTHER" id="PTHR11839:SF5">
    <property type="entry name" value="ADP-RIBOSE PYROPHOSPHATASE"/>
    <property type="match status" value="1"/>
</dbReference>
<dbReference type="Proteomes" id="UP000284202">
    <property type="component" value="Unassembled WGS sequence"/>
</dbReference>
<sequence length="364" mass="39868">MSRDVLLVGPLAHAAICDVLGVSGEKVMISGRLQGGKHAGIKAGDWPCFIDAELPLEARRMIMTPELARYAAVMGLHEVAHERGVLLGVLPQHGVRQEEWAEAGWQPMLAAAIARIILDEAENMQPEQIAGRLPMIGVWAESRLRAAAAPVSGGGVVAAHDASDIRLRERRQPFAGFFAVEEWRLSHRKFDGSFTPQIRREGFIMGDAVVVLPWDPVRDRVLVIEQFRLGPAMRHDPQPWMLEAIAGRIDAGETVEEAARREAEEEAGLRMQHLFPAVHCYPSPGAVTEFLYQFIGIADLPDGVAGVHGLADEAEDIRGHLLPRSELGRMLRDGEITNGPLSMLILWLEGQASRILSDLDVGQG</sequence>
<comment type="similarity">
    <text evidence="2">Belongs to the Nudix hydrolase family. NudF subfamily.</text>
</comment>
<dbReference type="GO" id="GO:0019144">
    <property type="term" value="F:ADP-sugar diphosphatase activity"/>
    <property type="evidence" value="ECO:0007669"/>
    <property type="project" value="TreeGrafter"/>
</dbReference>
<feature type="binding site" evidence="13">
    <location>
        <position position="262"/>
    </location>
    <ligand>
        <name>Mg(2+)</name>
        <dbReference type="ChEBI" id="CHEBI:18420"/>
        <label>1</label>
    </ligand>
</feature>
<evidence type="ECO:0000256" key="1">
    <source>
        <dbReference type="ARBA" id="ARBA00001946"/>
    </source>
</evidence>
<gene>
    <name evidence="16" type="ORF">D3P04_16755</name>
</gene>
<dbReference type="SUPFAM" id="SSF55811">
    <property type="entry name" value="Nudix"/>
    <property type="match status" value="1"/>
</dbReference>
<comment type="cofactor">
    <cofactor evidence="1 13">
        <name>Mg(2+)</name>
        <dbReference type="ChEBI" id="CHEBI:18420"/>
    </cofactor>
</comment>
<dbReference type="AlphaFoldDB" id="A0A418SQJ1"/>
<name>A0A418SQJ1_9RHOB</name>
<keyword evidence="17" id="KW-1185">Reference proteome</keyword>
<feature type="binding site" evidence="13">
    <location>
        <position position="266"/>
    </location>
    <ligand>
        <name>Mg(2+)</name>
        <dbReference type="ChEBI" id="CHEBI:18420"/>
        <label>1</label>
    </ligand>
</feature>
<evidence type="ECO:0000256" key="14">
    <source>
        <dbReference type="PIRSR" id="PIRSR604385-3"/>
    </source>
</evidence>
<evidence type="ECO:0000256" key="3">
    <source>
        <dbReference type="ARBA" id="ARBA00012453"/>
    </source>
</evidence>
<dbReference type="GO" id="GO:0005829">
    <property type="term" value="C:cytosol"/>
    <property type="evidence" value="ECO:0007669"/>
    <property type="project" value="TreeGrafter"/>
</dbReference>
<proteinExistence type="inferred from homology"/>
<feature type="short sequence motif" description="Nudix box" evidence="14">
    <location>
        <begin position="247"/>
        <end position="269"/>
    </location>
</feature>
<dbReference type="CDD" id="cd24155">
    <property type="entry name" value="NUDIX_ADPRase"/>
    <property type="match status" value="1"/>
</dbReference>
<dbReference type="PANTHER" id="PTHR11839">
    <property type="entry name" value="UDP/ADP-SUGAR PYROPHOSPHATASE"/>
    <property type="match status" value="1"/>
</dbReference>
<dbReference type="GO" id="GO:0047631">
    <property type="term" value="F:ADP-ribose diphosphatase activity"/>
    <property type="evidence" value="ECO:0007669"/>
    <property type="project" value="UniProtKB-EC"/>
</dbReference>
<evidence type="ECO:0000256" key="4">
    <source>
        <dbReference type="ARBA" id="ARBA00013297"/>
    </source>
</evidence>
<evidence type="ECO:0000256" key="11">
    <source>
        <dbReference type="ARBA" id="ARBA00033056"/>
    </source>
</evidence>
<evidence type="ECO:0000256" key="9">
    <source>
        <dbReference type="ARBA" id="ARBA00030162"/>
    </source>
</evidence>
<dbReference type="GO" id="GO:0019693">
    <property type="term" value="P:ribose phosphate metabolic process"/>
    <property type="evidence" value="ECO:0007669"/>
    <property type="project" value="TreeGrafter"/>
</dbReference>
<evidence type="ECO:0000259" key="15">
    <source>
        <dbReference type="PROSITE" id="PS51462"/>
    </source>
</evidence>
<organism evidence="16 17">
    <name type="scientific">Paracoccus onubensis</name>
    <dbReference type="NCBI Taxonomy" id="1675788"/>
    <lineage>
        <taxon>Bacteria</taxon>
        <taxon>Pseudomonadati</taxon>
        <taxon>Pseudomonadota</taxon>
        <taxon>Alphaproteobacteria</taxon>
        <taxon>Rhodobacterales</taxon>
        <taxon>Paracoccaceae</taxon>
        <taxon>Paracoccus</taxon>
    </lineage>
</organism>
<dbReference type="NCBIfam" id="TIGR00052">
    <property type="entry name" value="nudix-type nucleoside diphosphatase, YffH/AdpP family"/>
    <property type="match status" value="1"/>
</dbReference>